<proteinExistence type="predicted"/>
<keyword evidence="2" id="KW-1185">Reference proteome</keyword>
<sequence length="457" mass="48030">MGTGRAPSEETGRAYGEEHSMPFNYVTVAASSDLFTPATRAFGDILIIGKGAVGSSGSAAQRFTDPATAAEKYPMGATKLVEKSEANATAVSVAAEFPTGTEVVVGKDSTAEVRTVKSVAVVATKVTLTLDKELKNPHPVDDPVVGHGTSDLAAAISTAFAQTPPPTVVWGIELAPANPSWTTAFAAAVDVPAQIVVLANTPLNEQPGTNHPVELLAKHVTAVSNTGGDGSERIGVAMLDRTLTQTKQIALNKGDIQSNRMVLVAHKSDDDVAAAVAGVIAGHEPHISLLLKPISIEMTQLFTANEIEAYRTASINWVASPVLLPGHALYLGEGLTASPVGGKEYVDVVRTLDDISFRIKAALIQAVGDLRIDRPGLRTVVTLVQSVLSPQVNRGVIESYAIHIPLLVLMERERATLTADELKQISDGRSGRKVEMDVSVVYAGVIHQIAVKLVLKG</sequence>
<protein>
    <recommendedName>
        <fullName evidence="3">Phage tail protein</fullName>
    </recommendedName>
</protein>
<dbReference type="KEGG" id="sve:SVEN_7205"/>
<reference evidence="1 2" key="1">
    <citation type="journal article" date="2011" name="BMC Genomics">
        <title>Genome-wide analysis of the role of GlnR in Streptomyces venezuelae provides new insights into global nitrogen regulation in actinomycetes.</title>
        <authorList>
            <person name="Pullan S.T."/>
            <person name="Bibb M.J."/>
            <person name="Merrick M."/>
        </authorList>
    </citation>
    <scope>NUCLEOTIDE SEQUENCE [LARGE SCALE GENOMIC DNA]</scope>
    <source>
        <strain evidence="1">ATCC 10712</strain>
    </source>
</reference>
<dbReference type="HOGENOM" id="CLU_045119_0_0_11"/>
<name>F2RLW1_STRVP</name>
<evidence type="ECO:0000313" key="1">
    <source>
        <dbReference type="EMBL" id="CCA60491.1"/>
    </source>
</evidence>
<dbReference type="Proteomes" id="UP000006854">
    <property type="component" value="Chromosome"/>
</dbReference>
<gene>
    <name evidence="1" type="ordered locus">SVEN_7205</name>
</gene>
<dbReference type="EMBL" id="FR845719">
    <property type="protein sequence ID" value="CCA60491.1"/>
    <property type="molecule type" value="Genomic_DNA"/>
</dbReference>
<accession>F2RLW1</accession>
<dbReference type="PATRIC" id="fig|953739.5.peg.2433"/>
<evidence type="ECO:0000313" key="2">
    <source>
        <dbReference type="Proteomes" id="UP000006854"/>
    </source>
</evidence>
<dbReference type="STRING" id="953739.SVEN_7205"/>
<evidence type="ECO:0008006" key="3">
    <source>
        <dbReference type="Google" id="ProtNLM"/>
    </source>
</evidence>
<dbReference type="AlphaFoldDB" id="F2RLW1"/>
<organism evidence="1 2">
    <name type="scientific">Streptomyces venezuelae (strain ATCC 10712 / CBS 650.69 / DSM 40230 / JCM 4526 / NBRC 13096 / PD 04745)</name>
    <dbReference type="NCBI Taxonomy" id="953739"/>
    <lineage>
        <taxon>Bacteria</taxon>
        <taxon>Bacillati</taxon>
        <taxon>Actinomycetota</taxon>
        <taxon>Actinomycetes</taxon>
        <taxon>Kitasatosporales</taxon>
        <taxon>Streptomycetaceae</taxon>
        <taxon>Streptomyces</taxon>
    </lineage>
</organism>
<dbReference type="eggNOG" id="ENOG5032RRU">
    <property type="taxonomic scope" value="Bacteria"/>
</dbReference>